<comment type="caution">
    <text evidence="2">The sequence shown here is derived from an EMBL/GenBank/DDBJ whole genome shotgun (WGS) entry which is preliminary data.</text>
</comment>
<gene>
    <name evidence="2" type="ORF">FJV41_43150</name>
</gene>
<dbReference type="OrthoDB" id="5509251at2"/>
<evidence type="ECO:0000259" key="1">
    <source>
        <dbReference type="Pfam" id="PF07791"/>
    </source>
</evidence>
<dbReference type="Pfam" id="PF07791">
    <property type="entry name" value="Imm11"/>
    <property type="match status" value="1"/>
</dbReference>
<name>A0A540WMR0_9BACT</name>
<proteinExistence type="predicted"/>
<feature type="domain" description="Immunity MXAN-0049 protein" evidence="1">
    <location>
        <begin position="60"/>
        <end position="191"/>
    </location>
</feature>
<evidence type="ECO:0000313" key="2">
    <source>
        <dbReference type="EMBL" id="TQF09714.1"/>
    </source>
</evidence>
<keyword evidence="3" id="KW-1185">Reference proteome</keyword>
<organism evidence="2 3">
    <name type="scientific">Myxococcus llanfairpwllgwyngyllgogerychwyrndrobwllllantysiliogogogochensis</name>
    <dbReference type="NCBI Taxonomy" id="2590453"/>
    <lineage>
        <taxon>Bacteria</taxon>
        <taxon>Pseudomonadati</taxon>
        <taxon>Myxococcota</taxon>
        <taxon>Myxococcia</taxon>
        <taxon>Myxococcales</taxon>
        <taxon>Cystobacterineae</taxon>
        <taxon>Myxococcaceae</taxon>
        <taxon>Myxococcus</taxon>
    </lineage>
</organism>
<protein>
    <recommendedName>
        <fullName evidence="1">Immunity MXAN-0049 protein domain-containing protein</fullName>
    </recommendedName>
</protein>
<evidence type="ECO:0000313" key="3">
    <source>
        <dbReference type="Proteomes" id="UP000315369"/>
    </source>
</evidence>
<sequence>MLNPTRYFRLKPEMQRGKWSLDKPLDSQGRELEDFREFTSGRPAQVSGRLAIPIDESGRRLDYSTAGAGMTPVVHVRVATLFAELAPNDVQLIPVDIKGCPDEYLILVATRLVRCIDDKASEEVLYWKAEDERPEKLGQYRSVYGLRIDRSKVGDAKVFRTWGWSGVLIVSEDIKAALERAKVSGAEFEEV</sequence>
<reference evidence="2 3" key="1">
    <citation type="submission" date="2019-06" db="EMBL/GenBank/DDBJ databases">
        <authorList>
            <person name="Livingstone P."/>
            <person name="Whitworth D."/>
        </authorList>
    </citation>
    <scope>NUCLEOTIDE SEQUENCE [LARGE SCALE GENOMIC DNA]</scope>
    <source>
        <strain evidence="2 3">AM401</strain>
    </source>
</reference>
<dbReference type="InterPro" id="IPR012433">
    <property type="entry name" value="Imm11"/>
</dbReference>
<dbReference type="Proteomes" id="UP000315369">
    <property type="component" value="Unassembled WGS sequence"/>
</dbReference>
<dbReference type="EMBL" id="VIFM01000315">
    <property type="protein sequence ID" value="TQF09714.1"/>
    <property type="molecule type" value="Genomic_DNA"/>
</dbReference>
<accession>A0A540WMR0</accession>
<dbReference type="AlphaFoldDB" id="A0A540WMR0"/>